<dbReference type="PANTHER" id="PTHR34192">
    <property type="entry name" value="PLASTOCYANIN MAJOR ISOFORM, CHLOROPLASTIC-RELATED"/>
    <property type="match status" value="1"/>
</dbReference>
<evidence type="ECO:0000256" key="6">
    <source>
        <dbReference type="ARBA" id="ARBA00023136"/>
    </source>
</evidence>
<comment type="subcellular location">
    <subcellularLocation>
        <location evidence="1">Membrane</location>
    </subcellularLocation>
</comment>
<evidence type="ECO:0000259" key="7">
    <source>
        <dbReference type="Pfam" id="PF00127"/>
    </source>
</evidence>
<dbReference type="RefSeq" id="WP_023395695.1">
    <property type="nucleotide sequence ID" value="NZ_ASGZ01000062.1"/>
</dbReference>
<evidence type="ECO:0000256" key="1">
    <source>
        <dbReference type="ARBA" id="ARBA00004370"/>
    </source>
</evidence>
<proteinExistence type="predicted"/>
<dbReference type="InterPro" id="IPR028871">
    <property type="entry name" value="BlueCu_1_BS"/>
</dbReference>
<keyword evidence="4" id="KW-0249">Electron transport</keyword>
<keyword evidence="2" id="KW-0813">Transport</keyword>
<dbReference type="SUPFAM" id="SSF49503">
    <property type="entry name" value="Cupredoxins"/>
    <property type="match status" value="1"/>
</dbReference>
<evidence type="ECO:0000313" key="8">
    <source>
        <dbReference type="EMBL" id="ESP87171.1"/>
    </source>
</evidence>
<dbReference type="Pfam" id="PF00127">
    <property type="entry name" value="Copper-bind"/>
    <property type="match status" value="1"/>
</dbReference>
<dbReference type="Gene3D" id="2.60.40.420">
    <property type="entry name" value="Cupredoxins - blue copper proteins"/>
    <property type="match status" value="1"/>
</dbReference>
<feature type="domain" description="Blue (type 1) copper" evidence="7">
    <location>
        <begin position="34"/>
        <end position="135"/>
    </location>
</feature>
<keyword evidence="3" id="KW-0479">Metal-binding</keyword>
<organism evidence="8 9">
    <name type="scientific">Candidatus Halobonum tyrrellensis G22</name>
    <dbReference type="NCBI Taxonomy" id="1324957"/>
    <lineage>
        <taxon>Archaea</taxon>
        <taxon>Methanobacteriati</taxon>
        <taxon>Methanobacteriota</taxon>
        <taxon>Stenosarchaea group</taxon>
        <taxon>Halobacteria</taxon>
        <taxon>Halobacteriales</taxon>
        <taxon>Haloferacaceae</taxon>
        <taxon>Candidatus Halobonum</taxon>
    </lineage>
</organism>
<evidence type="ECO:0000256" key="5">
    <source>
        <dbReference type="ARBA" id="ARBA00023008"/>
    </source>
</evidence>
<protein>
    <submittedName>
        <fullName evidence="8">Plastocyanin</fullName>
    </submittedName>
</protein>
<evidence type="ECO:0000313" key="9">
    <source>
        <dbReference type="Proteomes" id="UP000017840"/>
    </source>
</evidence>
<dbReference type="GO" id="GO:0005507">
    <property type="term" value="F:copper ion binding"/>
    <property type="evidence" value="ECO:0007669"/>
    <property type="project" value="InterPro"/>
</dbReference>
<keyword evidence="5" id="KW-0186">Copper</keyword>
<evidence type="ECO:0000256" key="4">
    <source>
        <dbReference type="ARBA" id="ARBA00022982"/>
    </source>
</evidence>
<comment type="caution">
    <text evidence="8">The sequence shown here is derived from an EMBL/GenBank/DDBJ whole genome shotgun (WGS) entry which is preliminary data.</text>
</comment>
<dbReference type="GO" id="GO:0009055">
    <property type="term" value="F:electron transfer activity"/>
    <property type="evidence" value="ECO:0007669"/>
    <property type="project" value="InterPro"/>
</dbReference>
<dbReference type="Proteomes" id="UP000017840">
    <property type="component" value="Unassembled WGS sequence"/>
</dbReference>
<keyword evidence="6" id="KW-0472">Membrane</keyword>
<dbReference type="InterPro" id="IPR000923">
    <property type="entry name" value="BlueCu_1"/>
</dbReference>
<evidence type="ECO:0000256" key="3">
    <source>
        <dbReference type="ARBA" id="ARBA00022723"/>
    </source>
</evidence>
<dbReference type="AlphaFoldDB" id="V4GP50"/>
<dbReference type="EMBL" id="ASGZ01000062">
    <property type="protein sequence ID" value="ESP87171.1"/>
    <property type="molecule type" value="Genomic_DNA"/>
</dbReference>
<dbReference type="OrthoDB" id="4392at2157"/>
<dbReference type="eggNOG" id="arCOG02917">
    <property type="taxonomic scope" value="Archaea"/>
</dbReference>
<dbReference type="InterPro" id="IPR008972">
    <property type="entry name" value="Cupredoxin"/>
</dbReference>
<gene>
    <name evidence="8" type="ORF">K933_15620</name>
</gene>
<name>V4GP50_9EURY</name>
<accession>V4GP50</accession>
<reference evidence="8 9" key="1">
    <citation type="journal article" date="2013" name="Genome Announc.">
        <title>Draft Genome Sequence of 'Candidatus Halobonum tyrrellensis' Strain G22, Isolated from the Hypersaline Waters of Lake Tyrrell, Australia.</title>
        <authorList>
            <person name="Ugalde J.A."/>
            <person name="Narasingarao P."/>
            <person name="Kuo S."/>
            <person name="Podell S."/>
            <person name="Allen E.E."/>
        </authorList>
    </citation>
    <scope>NUCLEOTIDE SEQUENCE [LARGE SCALE GENOMIC DNA]</scope>
    <source>
        <strain evidence="8 9">G22</strain>
    </source>
</reference>
<dbReference type="PROSITE" id="PS00196">
    <property type="entry name" value="COPPER_BLUE"/>
    <property type="match status" value="1"/>
</dbReference>
<dbReference type="STRING" id="1324957.K933_15620"/>
<evidence type="ECO:0000256" key="2">
    <source>
        <dbReference type="ARBA" id="ARBA00022448"/>
    </source>
</evidence>
<sequence>MDRRRFLAAVGTAASLSLAGCGGALGKDDYDVGMTGTAFRPYSLTASVGDEVVWKNTSTRAHTVTADADQIPDGADYFASGGYDSEEAAREAWDGANGAITSDDYYRHTFEVPGTYTYLCIPHEQAGMVGTVTVEE</sequence>
<dbReference type="PROSITE" id="PS51257">
    <property type="entry name" value="PROKAR_LIPOPROTEIN"/>
    <property type="match status" value="1"/>
</dbReference>
<dbReference type="PANTHER" id="PTHR34192:SF10">
    <property type="entry name" value="PLASTOCYANIN MAJOR ISOFORM, CHLOROPLASTIC-RELATED"/>
    <property type="match status" value="1"/>
</dbReference>
<keyword evidence="9" id="KW-1185">Reference proteome</keyword>
<dbReference type="GO" id="GO:0016020">
    <property type="term" value="C:membrane"/>
    <property type="evidence" value="ECO:0007669"/>
    <property type="project" value="UniProtKB-SubCell"/>
</dbReference>